<keyword evidence="2" id="KW-0732">Signal</keyword>
<evidence type="ECO:0000259" key="3">
    <source>
        <dbReference type="Pfam" id="PF17829"/>
    </source>
</evidence>
<evidence type="ECO:0000313" key="4">
    <source>
        <dbReference type="EMBL" id="MCW9713784.1"/>
    </source>
</evidence>
<sequence>MNYKIISLVLLMLTVLGCQNAFAQFTIADQDGATSIVYDIESSALDSIAAHLLARDIEAVTGQRPGIYTSFEDVQGNVIILGDISSNLISSHLDTSRLSGQWETYGRVFKADPTASINQAMFIAGSDPRGTAYGVFDLSKEIGVSPWYWWADVPVKKNNSLTVSNKGTFSTSPSVKYRGIFLNDEGWGLEPWASKTFEPSVRNMGPKTYAKIFELLLRLKANMVWPAMHPNTEPFFQVPGNAEIAEKWEIVVGTSHAEPMLRNNVGEWNHEAMGDFNYQTNASSVYDYWEQRVKQSQGMDAIYTVGMRGVHDSGMEGVDSMDEAVNALEQVISDQRELLSKYINKDVSEVPQSFTPYKEVLDIYEAGMDVPEDITITWPDDNHGYIRRFSDQAEQQRPGGAGVYYHLSYLGAPHPYIWLSPTTPALVWREMRRAQLQNMSEIWIANVGDIKRREWETEFFMVLAWDIDSWAPENIQDYFSTVASRDISEKYANQISELMWEYYRLATERKPEFMGFNKSQWAGWPPVQDPFYSLWNYNDEVQQRIQSYQDLQTRAKKLSEEIPAEAADTYFELVYYPIAGATAMNEKWLYGYKSREYAKQGRAVANQLSDSAFAAFEEIKQLTRHYNQEVAGGKWEHMVDYSPGYEKGSSVFFEPITTRIETEDVRGVGVAIEGQQDPLQPLKGNLPDITTRESTITMSAIEANISGELTTGKDSSGMFLRWPEDGTGRTVSGPEYYDVIPYEVNNPMKAVFEFNVKEAGGTHRLNLSVDHPDEGSDSWWVTVNDHAPIKVEGSVGCIQQLEVDDIVLQPGRNTLTIHPHESGGKLYGVEFVQESRQLSPSFTEENSLPTFNRYTQQRHFIDIFSRGQEAEEWSAESSAPWIQLSDDKGLLSGGSERIWVTVNYEEAPAGQDISGNIDITSGEQRYRVAIPVFNQNLQVPSNAFIEANGVISMPASQYHQKKAANTASWRSVTGLGRSGSAMLLEPMKGWYIEDLSQVREVSPVLEYDMVVTEGGPGNVIVEGVPAFPLKESQPMRCAISIGDGEPQWITFEMGNPGGQPWIDNVLESRMVGTGQLDLEPGTYRFKLWGTDPSVNVDQIMIDFGGLEPSYGGPPSTKISREKK</sequence>
<dbReference type="InterPro" id="IPR029018">
    <property type="entry name" value="Hex-like_dom2"/>
</dbReference>
<dbReference type="Proteomes" id="UP001207337">
    <property type="component" value="Unassembled WGS sequence"/>
</dbReference>
<feature type="chain" id="PRO_5046429146" evidence="2">
    <location>
        <begin position="24"/>
        <end position="1123"/>
    </location>
</feature>
<dbReference type="PROSITE" id="PS51257">
    <property type="entry name" value="PROKAR_LIPOPROTEIN"/>
    <property type="match status" value="1"/>
</dbReference>
<dbReference type="PANTHER" id="PTHR37842:SF2">
    <property type="entry name" value="GYLCOSYL HYDROLASE 115 C-TERMINAL DOMAIN-CONTAINING PROTEIN"/>
    <property type="match status" value="1"/>
</dbReference>
<feature type="domain" description="Gylcosyl hydrolase 115 C-terminal" evidence="3">
    <location>
        <begin position="944"/>
        <end position="1114"/>
    </location>
</feature>
<accession>A0ABT3Q0Z8</accession>
<evidence type="ECO:0000313" key="5">
    <source>
        <dbReference type="Proteomes" id="UP001207337"/>
    </source>
</evidence>
<dbReference type="Gene3D" id="1.20.58.2150">
    <property type="match status" value="1"/>
</dbReference>
<dbReference type="EMBL" id="JAJNDC010000003">
    <property type="protein sequence ID" value="MCW9713784.1"/>
    <property type="molecule type" value="Genomic_DNA"/>
</dbReference>
<reference evidence="4 5" key="1">
    <citation type="submission" date="2021-11" db="EMBL/GenBank/DDBJ databases">
        <title>Aliifidinibius sp. nov., a new bacterium isolated from saline soil.</title>
        <authorList>
            <person name="Galisteo C."/>
            <person name="De La Haba R."/>
            <person name="Sanchez-Porro C."/>
            <person name="Ventosa A."/>
        </authorList>
    </citation>
    <scope>NUCLEOTIDE SEQUENCE [LARGE SCALE GENOMIC DNA]</scope>
    <source>
        <strain evidence="4 5">KACC 190600</strain>
    </source>
</reference>
<dbReference type="Pfam" id="PF15979">
    <property type="entry name" value="Glyco_hydro_115"/>
    <property type="match status" value="1"/>
</dbReference>
<keyword evidence="5" id="KW-1185">Reference proteome</keyword>
<dbReference type="Gene3D" id="2.60.120.1620">
    <property type="match status" value="1"/>
</dbReference>
<dbReference type="InterPro" id="IPR041437">
    <property type="entry name" value="GH115_C"/>
</dbReference>
<dbReference type="Gene3D" id="3.30.379.10">
    <property type="entry name" value="Chitobiase/beta-hexosaminidase domain 2-like"/>
    <property type="match status" value="1"/>
</dbReference>
<evidence type="ECO:0000256" key="1">
    <source>
        <dbReference type="ARBA" id="ARBA00022801"/>
    </source>
</evidence>
<dbReference type="Pfam" id="PF17829">
    <property type="entry name" value="GH115_C"/>
    <property type="match status" value="1"/>
</dbReference>
<dbReference type="InterPro" id="IPR042301">
    <property type="entry name" value="GH115_sf"/>
</dbReference>
<gene>
    <name evidence="4" type="ORF">LQ318_12805</name>
</gene>
<dbReference type="PANTHER" id="PTHR37842">
    <property type="match status" value="1"/>
</dbReference>
<protein>
    <submittedName>
        <fullName evidence="4">Glycosyl hydrolase 115 family protein</fullName>
    </submittedName>
</protein>
<dbReference type="GO" id="GO:0016787">
    <property type="term" value="F:hydrolase activity"/>
    <property type="evidence" value="ECO:0007669"/>
    <property type="project" value="UniProtKB-KW"/>
</dbReference>
<organism evidence="4 5">
    <name type="scientific">Fodinibius salicampi</name>
    <dbReference type="NCBI Taxonomy" id="1920655"/>
    <lineage>
        <taxon>Bacteria</taxon>
        <taxon>Pseudomonadati</taxon>
        <taxon>Balneolota</taxon>
        <taxon>Balneolia</taxon>
        <taxon>Balneolales</taxon>
        <taxon>Balneolaceae</taxon>
        <taxon>Fodinibius</taxon>
    </lineage>
</organism>
<feature type="signal peptide" evidence="2">
    <location>
        <begin position="1"/>
        <end position="23"/>
    </location>
</feature>
<comment type="caution">
    <text evidence="4">The sequence shown here is derived from an EMBL/GenBank/DDBJ whole genome shotgun (WGS) entry which is preliminary data.</text>
</comment>
<dbReference type="Gene3D" id="3.20.20.520">
    <property type="entry name" value="Glycosyl hydrolase family 115"/>
    <property type="match status" value="1"/>
</dbReference>
<dbReference type="RefSeq" id="WP_265790714.1">
    <property type="nucleotide sequence ID" value="NZ_BAABRS010000003.1"/>
</dbReference>
<keyword evidence="1 4" id="KW-0378">Hydrolase</keyword>
<dbReference type="InterPro" id="IPR031924">
    <property type="entry name" value="GH115"/>
</dbReference>
<evidence type="ECO:0000256" key="2">
    <source>
        <dbReference type="SAM" id="SignalP"/>
    </source>
</evidence>
<proteinExistence type="predicted"/>
<dbReference type="SUPFAM" id="SSF55545">
    <property type="entry name" value="beta-N-acetylhexosaminidase-like domain"/>
    <property type="match status" value="1"/>
</dbReference>
<name>A0ABT3Q0Z8_9BACT</name>